<gene>
    <name evidence="5" type="primary">SPOSA6832_03080</name>
</gene>
<accession>A0A0D6EN26</accession>
<dbReference type="InterPro" id="IPR053246">
    <property type="entry name" value="NS_splicing_regulatory_protein"/>
</dbReference>
<keyword evidence="2" id="KW-0175">Coiled coil</keyword>
<evidence type="ECO:0000313" key="6">
    <source>
        <dbReference type="Proteomes" id="UP000243876"/>
    </source>
</evidence>
<evidence type="ECO:0000313" key="5">
    <source>
        <dbReference type="EMBL" id="CEQ41389.1"/>
    </source>
</evidence>
<feature type="compositionally biased region" description="Low complexity" evidence="3">
    <location>
        <begin position="43"/>
        <end position="54"/>
    </location>
</feature>
<feature type="region of interest" description="Disordered" evidence="3">
    <location>
        <begin position="349"/>
        <end position="383"/>
    </location>
</feature>
<evidence type="ECO:0000256" key="2">
    <source>
        <dbReference type="ARBA" id="ARBA00023054"/>
    </source>
</evidence>
<dbReference type="EMBL" id="CENE01000013">
    <property type="protein sequence ID" value="CEQ41389.1"/>
    <property type="molecule type" value="Genomic_DNA"/>
</dbReference>
<organism evidence="5 6">
    <name type="scientific">Sporidiobolus salmonicolor</name>
    <name type="common">Yeast-like fungus</name>
    <name type="synonym">Sporobolomyces salmonicolor</name>
    <dbReference type="NCBI Taxonomy" id="5005"/>
    <lineage>
        <taxon>Eukaryota</taxon>
        <taxon>Fungi</taxon>
        <taxon>Dikarya</taxon>
        <taxon>Basidiomycota</taxon>
        <taxon>Pucciniomycotina</taxon>
        <taxon>Microbotryomycetes</taxon>
        <taxon>Sporidiobolales</taxon>
        <taxon>Sporidiobolaceae</taxon>
        <taxon>Sporobolomyces</taxon>
    </lineage>
</organism>
<dbReference type="Proteomes" id="UP000243876">
    <property type="component" value="Unassembled WGS sequence"/>
</dbReference>
<keyword evidence="6" id="KW-1185">Reference proteome</keyword>
<feature type="compositionally biased region" description="Low complexity" evidence="3">
    <location>
        <begin position="13"/>
        <end position="30"/>
    </location>
</feature>
<feature type="domain" description="Nuclear speckle splicing regulatory protein 1 N-terminal" evidence="4">
    <location>
        <begin position="69"/>
        <end position="184"/>
    </location>
</feature>
<dbReference type="PANTHER" id="PTHR47845">
    <property type="entry name" value="NUCLEAR SPECKLE SPLICING REGULATORY PROTEIN 1 HOMOLOG"/>
    <property type="match status" value="1"/>
</dbReference>
<comment type="similarity">
    <text evidence="1">Belongs to the NSRP1 family.</text>
</comment>
<feature type="compositionally biased region" description="Polar residues" evidence="3">
    <location>
        <begin position="208"/>
        <end position="219"/>
    </location>
</feature>
<reference evidence="6" key="1">
    <citation type="submission" date="2015-02" db="EMBL/GenBank/DDBJ databases">
        <authorList>
            <person name="Gon?alves P."/>
        </authorList>
    </citation>
    <scope>NUCLEOTIDE SEQUENCE [LARGE SCALE GENOMIC DNA]</scope>
</reference>
<feature type="region of interest" description="Disordered" evidence="3">
    <location>
        <begin position="206"/>
        <end position="232"/>
    </location>
</feature>
<feature type="compositionally biased region" description="Basic and acidic residues" evidence="3">
    <location>
        <begin position="313"/>
        <end position="329"/>
    </location>
</feature>
<feature type="region of interest" description="Disordered" evidence="3">
    <location>
        <begin position="166"/>
        <end position="185"/>
    </location>
</feature>
<feature type="compositionally biased region" description="Basic and acidic residues" evidence="3">
    <location>
        <begin position="354"/>
        <end position="383"/>
    </location>
</feature>
<protein>
    <submittedName>
        <fullName evidence="5">SPOSA6832_03080-mRNA-1:cds</fullName>
    </submittedName>
</protein>
<proteinExistence type="inferred from homology"/>
<dbReference type="GO" id="GO:0000381">
    <property type="term" value="P:regulation of alternative mRNA splicing, via spliceosome"/>
    <property type="evidence" value="ECO:0007669"/>
    <property type="project" value="InterPro"/>
</dbReference>
<dbReference type="InterPro" id="IPR018612">
    <property type="entry name" value="NSRP1_N"/>
</dbReference>
<evidence type="ECO:0000256" key="1">
    <source>
        <dbReference type="ARBA" id="ARBA00010126"/>
    </source>
</evidence>
<feature type="compositionally biased region" description="Basic and acidic residues" evidence="3">
    <location>
        <begin position="166"/>
        <end position="183"/>
    </location>
</feature>
<feature type="region of interest" description="Disordered" evidence="3">
    <location>
        <begin position="1"/>
        <end position="59"/>
    </location>
</feature>
<evidence type="ECO:0000256" key="3">
    <source>
        <dbReference type="SAM" id="MobiDB-lite"/>
    </source>
</evidence>
<dbReference type="OrthoDB" id="446635at2759"/>
<dbReference type="Pfam" id="PF09745">
    <property type="entry name" value="NSRP1_N"/>
    <property type="match status" value="1"/>
</dbReference>
<dbReference type="AlphaFoldDB" id="A0A0D6EN26"/>
<sequence length="383" mass="42619">MSGPPKLSFGLNKAALPRPAPKKASAQPKKSVFGGEDDDDDSPALSPSTSALLDSRPKVSTATLTKAQKAKQQAELELDSTVYEYDEVYDNMKAGEMAAVAERKKESGDRKPKYISRLMETAELRKQDRLRAEDKMIQREREREGDEFADKDAFVTPAYLAQQEEMRKAEAEEKKREEAEAGKRGGMTTFYKSYLETTSKAHDAAVAASQSKAPSSGASFTVVPPPKQKSDVELAREVEAQTGRKIEVNDDGEIVDKRQLMAGGLNIVAKPKMGPQGPPSVGGFALPISQRAPSKHEDAKTDSFLHPGISAAERARQSRERHSREVERQMVELEARRKREAEEELQQKVQKVAKRNDEDRVAALKRAAEERRRKREEEAQQKA</sequence>
<name>A0A0D6EN26_SPOSA</name>
<feature type="compositionally biased region" description="Basic and acidic residues" evidence="3">
    <location>
        <begin position="294"/>
        <end position="303"/>
    </location>
</feature>
<feature type="region of interest" description="Disordered" evidence="3">
    <location>
        <begin position="269"/>
        <end position="329"/>
    </location>
</feature>
<evidence type="ECO:0000259" key="4">
    <source>
        <dbReference type="Pfam" id="PF09745"/>
    </source>
</evidence>
<dbReference type="PANTHER" id="PTHR47845:SF1">
    <property type="entry name" value="NUCLEAR SPECKLE SPLICING REGULATORY PROTEIN 1 HOMOLOG"/>
    <property type="match status" value="1"/>
</dbReference>